<dbReference type="InterPro" id="IPR007325">
    <property type="entry name" value="KFase/CYL"/>
</dbReference>
<dbReference type="Proteomes" id="UP000479226">
    <property type="component" value="Unassembled WGS sequence"/>
</dbReference>
<dbReference type="SUPFAM" id="SSF102198">
    <property type="entry name" value="Putative cyclase"/>
    <property type="match status" value="1"/>
</dbReference>
<dbReference type="PANTHER" id="PTHR34861">
    <property type="match status" value="1"/>
</dbReference>
<organism evidence="1 2">
    <name type="scientific">Arthrobacter silviterrae</name>
    <dbReference type="NCBI Taxonomy" id="2026658"/>
    <lineage>
        <taxon>Bacteria</taxon>
        <taxon>Bacillati</taxon>
        <taxon>Actinomycetota</taxon>
        <taxon>Actinomycetes</taxon>
        <taxon>Micrococcales</taxon>
        <taxon>Micrococcaceae</taxon>
        <taxon>Arthrobacter</taxon>
    </lineage>
</organism>
<reference evidence="1 2" key="1">
    <citation type="submission" date="2020-02" db="EMBL/GenBank/DDBJ databases">
        <title>Genome sequence of the type strain DSM 27180 of Arthrobacter silviterrae.</title>
        <authorList>
            <person name="Gao J."/>
            <person name="Sun J."/>
        </authorList>
    </citation>
    <scope>NUCLEOTIDE SEQUENCE [LARGE SCALE GENOMIC DNA]</scope>
    <source>
        <strain evidence="1 2">DSM 27180</strain>
    </source>
</reference>
<evidence type="ECO:0000313" key="1">
    <source>
        <dbReference type="EMBL" id="NGN84856.1"/>
    </source>
</evidence>
<comment type="caution">
    <text evidence="1">The sequence shown here is derived from an EMBL/GenBank/DDBJ whole genome shotgun (WGS) entry which is preliminary data.</text>
</comment>
<proteinExistence type="predicted"/>
<name>A0ABX0DE28_9MICC</name>
<dbReference type="Gene3D" id="3.50.30.50">
    <property type="entry name" value="Putative cyclase"/>
    <property type="match status" value="1"/>
</dbReference>
<dbReference type="RefSeq" id="WP_165183085.1">
    <property type="nucleotide sequence ID" value="NZ_JAAKZI010000031.1"/>
</dbReference>
<sequence length="325" mass="34857">MTTESTTSREITVELFESLYESCSNWGRWGTDDQRGTLNYITPEVIQKAASLVRSGKAVSLQLPIDADGPQTGNLGRVNPIHQMTATGTDHVNGAQIFEGDSLGFGFADDSIFMFLQGGTQWDALGHVFRNGKMYNGFSASEVTAQGAKRGGVENMPTVVSRGVLLDLPAVKGKSHLSPGEAITPEDLDEACTFHNVTIEPGDVVLIRTGDMAARRDLPQWDGYSGGDAPGLSLRTASWFHEKKVAAIATDTWGAEVRPNELEASFQPLHLILIVSMGLLVGEIWELDSLAAECAADGRYEFLFVGPPLVIPGAVGAPLNPQAIK</sequence>
<dbReference type="Pfam" id="PF04199">
    <property type="entry name" value="Cyclase"/>
    <property type="match status" value="1"/>
</dbReference>
<evidence type="ECO:0000313" key="2">
    <source>
        <dbReference type="Proteomes" id="UP000479226"/>
    </source>
</evidence>
<accession>A0ABX0DE28</accession>
<dbReference type="InterPro" id="IPR037175">
    <property type="entry name" value="KFase_sf"/>
</dbReference>
<dbReference type="PANTHER" id="PTHR34861:SF10">
    <property type="entry name" value="CYCLASE"/>
    <property type="match status" value="1"/>
</dbReference>
<dbReference type="EMBL" id="JAAKZI010000031">
    <property type="protein sequence ID" value="NGN84856.1"/>
    <property type="molecule type" value="Genomic_DNA"/>
</dbReference>
<gene>
    <name evidence="1" type="ORF">G6N77_15550</name>
</gene>
<keyword evidence="2" id="KW-1185">Reference proteome</keyword>
<protein>
    <submittedName>
        <fullName evidence="1">Cyclase family protein</fullName>
    </submittedName>
</protein>